<dbReference type="EMBL" id="LAZR01004037">
    <property type="protein sequence ID" value="KKN12385.1"/>
    <property type="molecule type" value="Genomic_DNA"/>
</dbReference>
<organism evidence="2">
    <name type="scientific">marine sediment metagenome</name>
    <dbReference type="NCBI Taxonomy" id="412755"/>
    <lineage>
        <taxon>unclassified sequences</taxon>
        <taxon>metagenomes</taxon>
        <taxon>ecological metagenomes</taxon>
    </lineage>
</organism>
<gene>
    <name evidence="2" type="ORF">LCGC14_1016960</name>
</gene>
<accession>A0A0F9MYJ0</accession>
<reference evidence="2" key="1">
    <citation type="journal article" date="2015" name="Nature">
        <title>Complex archaea that bridge the gap between prokaryotes and eukaryotes.</title>
        <authorList>
            <person name="Spang A."/>
            <person name="Saw J.H."/>
            <person name="Jorgensen S.L."/>
            <person name="Zaremba-Niedzwiedzka K."/>
            <person name="Martijn J."/>
            <person name="Lind A.E."/>
            <person name="van Eijk R."/>
            <person name="Schleper C."/>
            <person name="Guy L."/>
            <person name="Ettema T.J."/>
        </authorList>
    </citation>
    <scope>NUCLEOTIDE SEQUENCE</scope>
</reference>
<dbReference type="AlphaFoldDB" id="A0A0F9MYJ0"/>
<proteinExistence type="predicted"/>
<protein>
    <submittedName>
        <fullName evidence="2">Uncharacterized protein</fullName>
    </submittedName>
</protein>
<comment type="caution">
    <text evidence="2">The sequence shown here is derived from an EMBL/GenBank/DDBJ whole genome shotgun (WGS) entry which is preliminary data.</text>
</comment>
<evidence type="ECO:0000313" key="2">
    <source>
        <dbReference type="EMBL" id="KKN12385.1"/>
    </source>
</evidence>
<evidence type="ECO:0000256" key="1">
    <source>
        <dbReference type="SAM" id="MobiDB-lite"/>
    </source>
</evidence>
<feature type="compositionally biased region" description="Basic and acidic residues" evidence="1">
    <location>
        <begin position="62"/>
        <end position="73"/>
    </location>
</feature>
<feature type="region of interest" description="Disordered" evidence="1">
    <location>
        <begin position="60"/>
        <end position="93"/>
    </location>
</feature>
<sequence>MTPAQNRALRSVLINHLRHLDRFIMYLETAPGVRLKNTIFEGIRLETSYQRATLRAAIQQLEDQHDRPNDKATPKGHGLSIPEPARSRPNRTQ</sequence>
<name>A0A0F9MYJ0_9ZZZZ</name>